<proteinExistence type="predicted"/>
<evidence type="ECO:0000313" key="2">
    <source>
        <dbReference type="EMBL" id="KAK2955117.1"/>
    </source>
</evidence>
<dbReference type="EMBL" id="JARBJD010000070">
    <property type="protein sequence ID" value="KAK2955117.1"/>
    <property type="molecule type" value="Genomic_DNA"/>
</dbReference>
<feature type="region of interest" description="Disordered" evidence="1">
    <location>
        <begin position="45"/>
        <end position="64"/>
    </location>
</feature>
<evidence type="ECO:0000313" key="3">
    <source>
        <dbReference type="Proteomes" id="UP001281761"/>
    </source>
</evidence>
<keyword evidence="3" id="KW-1185">Reference proteome</keyword>
<evidence type="ECO:0000256" key="1">
    <source>
        <dbReference type="SAM" id="MobiDB-lite"/>
    </source>
</evidence>
<protein>
    <submittedName>
        <fullName evidence="2">Uncharacterized protein</fullName>
    </submittedName>
</protein>
<reference evidence="2 3" key="1">
    <citation type="journal article" date="2022" name="bioRxiv">
        <title>Genomics of Preaxostyla Flagellates Illuminates Evolutionary Transitions and the Path Towards Mitochondrial Loss.</title>
        <authorList>
            <person name="Novak L.V.F."/>
            <person name="Treitli S.C."/>
            <person name="Pyrih J."/>
            <person name="Halakuc P."/>
            <person name="Pipaliya S.V."/>
            <person name="Vacek V."/>
            <person name="Brzon O."/>
            <person name="Soukal P."/>
            <person name="Eme L."/>
            <person name="Dacks J.B."/>
            <person name="Karnkowska A."/>
            <person name="Elias M."/>
            <person name="Hampl V."/>
        </authorList>
    </citation>
    <scope>NUCLEOTIDE SEQUENCE [LARGE SCALE GENOMIC DNA]</scope>
    <source>
        <strain evidence="2">NAU3</strain>
        <tissue evidence="2">Gut</tissue>
    </source>
</reference>
<comment type="caution">
    <text evidence="2">The sequence shown here is derived from an EMBL/GenBank/DDBJ whole genome shotgun (WGS) entry which is preliminary data.</text>
</comment>
<gene>
    <name evidence="2" type="ORF">BLNAU_9846</name>
</gene>
<name>A0ABQ9XUF4_9EUKA</name>
<dbReference type="Proteomes" id="UP001281761">
    <property type="component" value="Unassembled WGS sequence"/>
</dbReference>
<accession>A0ABQ9XUF4</accession>
<sequence>MFTNEQLINDDEIIPTSTLFFRAARVSERPIPSVPRIVCELNEQPTSEIDRDPPNAGNASVSTTPHKCPISFEIEHSLTTTDECMGDSSNFDGEIRIALVIDETSIVLSDIVSMLPDTTASREVRNSFLGCLRSSEWSTSEKWSESNDSVEFVNEKMQFS</sequence>
<organism evidence="2 3">
    <name type="scientific">Blattamonas nauphoetae</name>
    <dbReference type="NCBI Taxonomy" id="2049346"/>
    <lineage>
        <taxon>Eukaryota</taxon>
        <taxon>Metamonada</taxon>
        <taxon>Preaxostyla</taxon>
        <taxon>Oxymonadida</taxon>
        <taxon>Blattamonas</taxon>
    </lineage>
</organism>